<feature type="signal peptide" evidence="1">
    <location>
        <begin position="1"/>
        <end position="19"/>
    </location>
</feature>
<evidence type="ECO:0000313" key="3">
    <source>
        <dbReference type="Proteomes" id="UP000293952"/>
    </source>
</evidence>
<protein>
    <submittedName>
        <fullName evidence="2">Uncharacterized protein</fullName>
    </submittedName>
</protein>
<dbReference type="EMBL" id="SETE01000010">
    <property type="protein sequence ID" value="RYM30801.1"/>
    <property type="molecule type" value="Genomic_DNA"/>
</dbReference>
<keyword evidence="1" id="KW-0732">Signal</keyword>
<sequence length="289" mass="34124">MKKISLFLLFAISTSSYQAQVNPSLVNIPHEVFVNDGKSDFNKILSQDASIEEKVKTLHSFNELSHDLTIQTNSFNEYWKKYKSQWFYISFNKQQKPLLLFKGLKNDVDEREYVEIFDLEKDRNYRGLFSDVGVLLAYKIHPLTSEVILYVHKYPCCKSASHNIYRLRRVEEGLKINDRFFVGRDSGDMVGPFFPKKVEFSDKYYKLGKKTEVRWSPEVVEENAFKDWAETNLIIHYNEGALYKILYEKNDWQFVVFFNGIAEEQSRVLNYTNFKNKGVYGWIKVKNTN</sequence>
<dbReference type="OrthoDB" id="1466698at2"/>
<dbReference type="AlphaFoldDB" id="A0A4Q4KCR9"/>
<dbReference type="Proteomes" id="UP000293952">
    <property type="component" value="Unassembled WGS sequence"/>
</dbReference>
<feature type="chain" id="PRO_5020218501" evidence="1">
    <location>
        <begin position="20"/>
        <end position="289"/>
    </location>
</feature>
<proteinExistence type="predicted"/>
<reference evidence="2 3" key="1">
    <citation type="submission" date="2019-02" db="EMBL/GenBank/DDBJ databases">
        <title>Genome sequence of the sea-ice species Brumimicrobium glaciale.</title>
        <authorList>
            <person name="Bowman J.P."/>
        </authorList>
    </citation>
    <scope>NUCLEOTIDE SEQUENCE [LARGE SCALE GENOMIC DNA]</scope>
    <source>
        <strain evidence="2 3">IC156</strain>
    </source>
</reference>
<accession>A0A4Q4KCR9</accession>
<evidence type="ECO:0000313" key="2">
    <source>
        <dbReference type="EMBL" id="RYM30801.1"/>
    </source>
</evidence>
<dbReference type="RefSeq" id="WP_130095091.1">
    <property type="nucleotide sequence ID" value="NZ_SETE01000010.1"/>
</dbReference>
<comment type="caution">
    <text evidence="2">The sequence shown here is derived from an EMBL/GenBank/DDBJ whole genome shotgun (WGS) entry which is preliminary data.</text>
</comment>
<name>A0A4Q4KCR9_9FLAO</name>
<keyword evidence="3" id="KW-1185">Reference proteome</keyword>
<organism evidence="2 3">
    <name type="scientific">Brumimicrobium glaciale</name>
    <dbReference type="NCBI Taxonomy" id="200475"/>
    <lineage>
        <taxon>Bacteria</taxon>
        <taxon>Pseudomonadati</taxon>
        <taxon>Bacteroidota</taxon>
        <taxon>Flavobacteriia</taxon>
        <taxon>Flavobacteriales</taxon>
        <taxon>Crocinitomicaceae</taxon>
        <taxon>Brumimicrobium</taxon>
    </lineage>
</organism>
<gene>
    <name evidence="2" type="ORF">ERX46_17115</name>
</gene>
<evidence type="ECO:0000256" key="1">
    <source>
        <dbReference type="SAM" id="SignalP"/>
    </source>
</evidence>